<dbReference type="PANTHER" id="PTHR43233">
    <property type="entry name" value="FAMILY N-ACETYLTRANSFERASE, PUTATIVE (AFU_ORTHOLOGUE AFUA_6G03350)-RELATED"/>
    <property type="match status" value="1"/>
</dbReference>
<evidence type="ECO:0000313" key="2">
    <source>
        <dbReference type="EMBL" id="TVY53776.1"/>
    </source>
</evidence>
<dbReference type="Proteomes" id="UP000481288">
    <property type="component" value="Unassembled WGS sequence"/>
</dbReference>
<gene>
    <name evidence="2" type="ORF">LCER1_G003771</name>
</gene>
<dbReference type="PANTHER" id="PTHR43233:SF1">
    <property type="entry name" value="FAMILY N-ACETYLTRANSFERASE, PUTATIVE (AFU_ORTHOLOGUE AFUA_6G03350)-RELATED"/>
    <property type="match status" value="1"/>
</dbReference>
<dbReference type="InterPro" id="IPR000182">
    <property type="entry name" value="GNAT_dom"/>
</dbReference>
<sequence>MSTPTEWYRDQYLVSTSPSLLQPAAVSEAFKSDSMYWAKPIGEALVKKMLEKSLCFGLYELPSSTLSIAGPQAPAQSVDLPLLIVFLGKSGPRQIGLARIITDEVTFAYLTDVYVLEEFQKKGLGTWLIECVEVHVMKWPDLRQIMLIASHKNKFYEDKLGVKPFPQGVDNGPSIFTRKGLGSVFLD</sequence>
<organism evidence="2 3">
    <name type="scientific">Lachnellula cervina</name>
    <dbReference type="NCBI Taxonomy" id="1316786"/>
    <lineage>
        <taxon>Eukaryota</taxon>
        <taxon>Fungi</taxon>
        <taxon>Dikarya</taxon>
        <taxon>Ascomycota</taxon>
        <taxon>Pezizomycotina</taxon>
        <taxon>Leotiomycetes</taxon>
        <taxon>Helotiales</taxon>
        <taxon>Lachnaceae</taxon>
        <taxon>Lachnellula</taxon>
    </lineage>
</organism>
<dbReference type="InterPro" id="IPR053144">
    <property type="entry name" value="Acetyltransferase_Butenolide"/>
</dbReference>
<keyword evidence="3" id="KW-1185">Reference proteome</keyword>
<dbReference type="Pfam" id="PF00583">
    <property type="entry name" value="Acetyltransf_1"/>
    <property type="match status" value="1"/>
</dbReference>
<dbReference type="AlphaFoldDB" id="A0A7D8YSF9"/>
<dbReference type="EMBL" id="QGMG01000413">
    <property type="protein sequence ID" value="TVY53776.1"/>
    <property type="molecule type" value="Genomic_DNA"/>
</dbReference>
<dbReference type="CDD" id="cd04301">
    <property type="entry name" value="NAT_SF"/>
    <property type="match status" value="1"/>
</dbReference>
<dbReference type="Gene3D" id="3.40.630.30">
    <property type="match status" value="1"/>
</dbReference>
<evidence type="ECO:0000259" key="1">
    <source>
        <dbReference type="PROSITE" id="PS51186"/>
    </source>
</evidence>
<reference evidence="2 3" key="1">
    <citation type="submission" date="2018-05" db="EMBL/GenBank/DDBJ databases">
        <title>Whole genome sequencing for identification of molecular markers to develop diagnostic detection tools for the regulated plant pathogen Lachnellula willkommii.</title>
        <authorList>
            <person name="Giroux E."/>
            <person name="Bilodeau G."/>
        </authorList>
    </citation>
    <scope>NUCLEOTIDE SEQUENCE [LARGE SCALE GENOMIC DNA]</scope>
    <source>
        <strain evidence="2 3">CBS 625.97</strain>
    </source>
</reference>
<dbReference type="InterPro" id="IPR016181">
    <property type="entry name" value="Acyl_CoA_acyltransferase"/>
</dbReference>
<proteinExistence type="predicted"/>
<feature type="domain" description="N-acetyltransferase" evidence="1">
    <location>
        <begin position="44"/>
        <end position="182"/>
    </location>
</feature>
<evidence type="ECO:0000313" key="3">
    <source>
        <dbReference type="Proteomes" id="UP000481288"/>
    </source>
</evidence>
<comment type="caution">
    <text evidence="2">The sequence shown here is derived from an EMBL/GenBank/DDBJ whole genome shotgun (WGS) entry which is preliminary data.</text>
</comment>
<dbReference type="OrthoDB" id="10039976at2759"/>
<dbReference type="PROSITE" id="PS51186">
    <property type="entry name" value="GNAT"/>
    <property type="match status" value="1"/>
</dbReference>
<protein>
    <recommendedName>
        <fullName evidence="1">N-acetyltransferase domain-containing protein</fullName>
    </recommendedName>
</protein>
<accession>A0A7D8YSF9</accession>
<name>A0A7D8YSF9_9HELO</name>
<dbReference type="GO" id="GO:0016747">
    <property type="term" value="F:acyltransferase activity, transferring groups other than amino-acyl groups"/>
    <property type="evidence" value="ECO:0007669"/>
    <property type="project" value="InterPro"/>
</dbReference>
<dbReference type="SUPFAM" id="SSF55729">
    <property type="entry name" value="Acyl-CoA N-acyltransferases (Nat)"/>
    <property type="match status" value="1"/>
</dbReference>